<dbReference type="AlphaFoldDB" id="Q8HZZ4"/>
<proteinExistence type="evidence at transcript level"/>
<dbReference type="EMBL" id="AB096987">
    <property type="protein sequence ID" value="BAC41234.1"/>
    <property type="molecule type" value="mRNA"/>
</dbReference>
<protein>
    <submittedName>
        <fullName evidence="1">Uncharacterized protein</fullName>
    </submittedName>
</protein>
<sequence>MVHHHSGEVIQAALRATVLRLQNKEEGAVVNDISMSMTSNLSV</sequence>
<accession>Q8HZZ4</accession>
<name>Q8HZZ4_MACFA</name>
<evidence type="ECO:0000313" key="1">
    <source>
        <dbReference type="EMBL" id="BAC41234.1"/>
    </source>
</evidence>
<reference evidence="1" key="1">
    <citation type="submission" date="2002-11" db="EMBL/GenBank/DDBJ databases">
        <title>Isolation of novel full-length cDNA clones from macaque testis cDNA libraries.</title>
        <authorList>
            <person name="Hashimoto K."/>
            <person name="Osada N."/>
            <person name="Hida M."/>
            <person name="Kusuda J."/>
            <person name="Tanuma R."/>
            <person name="Hirai M."/>
            <person name="Terao K."/>
            <person name="Sugano S."/>
        </authorList>
    </citation>
    <scope>NUCLEOTIDE SEQUENCE</scope>
    <source>
        <tissue evidence="1">Testis</tissue>
    </source>
</reference>
<organism evidence="1">
    <name type="scientific">Macaca fascicularis</name>
    <name type="common">Crab-eating macaque</name>
    <name type="synonym">Cynomolgus monkey</name>
    <dbReference type="NCBI Taxonomy" id="9541"/>
    <lineage>
        <taxon>Eukaryota</taxon>
        <taxon>Metazoa</taxon>
        <taxon>Chordata</taxon>
        <taxon>Craniata</taxon>
        <taxon>Vertebrata</taxon>
        <taxon>Euteleostomi</taxon>
        <taxon>Mammalia</taxon>
        <taxon>Eutheria</taxon>
        <taxon>Euarchontoglires</taxon>
        <taxon>Primates</taxon>
        <taxon>Haplorrhini</taxon>
        <taxon>Catarrhini</taxon>
        <taxon>Cercopithecidae</taxon>
        <taxon>Cercopithecinae</taxon>
        <taxon>Macaca</taxon>
    </lineage>
</organism>